<evidence type="ECO:0000256" key="5">
    <source>
        <dbReference type="ARBA" id="ARBA00022826"/>
    </source>
</evidence>
<dbReference type="PRINTS" id="PR00169">
    <property type="entry name" value="KCHANNEL"/>
</dbReference>
<evidence type="ECO:0000256" key="11">
    <source>
        <dbReference type="ARBA" id="ARBA00023303"/>
    </source>
</evidence>
<gene>
    <name evidence="14" type="ORF">MAR_022240</name>
</gene>
<dbReference type="SUPFAM" id="SSF81324">
    <property type="entry name" value="Voltage-gated potassium channels"/>
    <property type="match status" value="1"/>
</dbReference>
<evidence type="ECO:0000256" key="12">
    <source>
        <dbReference type="SAM" id="Phobius"/>
    </source>
</evidence>
<keyword evidence="10 12" id="KW-0472">Membrane</keyword>
<keyword evidence="3" id="KW-0633">Potassium transport</keyword>
<organism evidence="14 15">
    <name type="scientific">Mya arenaria</name>
    <name type="common">Soft-shell clam</name>
    <dbReference type="NCBI Taxonomy" id="6604"/>
    <lineage>
        <taxon>Eukaryota</taxon>
        <taxon>Metazoa</taxon>
        <taxon>Spiralia</taxon>
        <taxon>Lophotrochozoa</taxon>
        <taxon>Mollusca</taxon>
        <taxon>Bivalvia</taxon>
        <taxon>Autobranchia</taxon>
        <taxon>Heteroconchia</taxon>
        <taxon>Euheterodonta</taxon>
        <taxon>Imparidentia</taxon>
        <taxon>Neoheterodontei</taxon>
        <taxon>Myida</taxon>
        <taxon>Myoidea</taxon>
        <taxon>Myidae</taxon>
        <taxon>Mya</taxon>
    </lineage>
</organism>
<dbReference type="SMART" id="SM00225">
    <property type="entry name" value="BTB"/>
    <property type="match status" value="1"/>
</dbReference>
<dbReference type="Gene3D" id="1.20.120.350">
    <property type="entry name" value="Voltage-gated potassium channels. Chain C"/>
    <property type="match status" value="1"/>
</dbReference>
<reference evidence="14" key="1">
    <citation type="submission" date="2022-11" db="EMBL/GenBank/DDBJ databases">
        <title>Centuries of genome instability and evolution in soft-shell clam transmissible cancer (bioRxiv).</title>
        <authorList>
            <person name="Hart S.F.M."/>
            <person name="Yonemitsu M.A."/>
            <person name="Giersch R.M."/>
            <person name="Beal B.F."/>
            <person name="Arriagada G."/>
            <person name="Davis B.W."/>
            <person name="Ostrander E.A."/>
            <person name="Goff S.P."/>
            <person name="Metzger M.J."/>
        </authorList>
    </citation>
    <scope>NUCLEOTIDE SEQUENCE</scope>
    <source>
        <strain evidence="14">MELC-2E11</strain>
        <tissue evidence="14">Siphon/mantle</tissue>
    </source>
</reference>
<dbReference type="Pfam" id="PF02214">
    <property type="entry name" value="BTB_2"/>
    <property type="match status" value="1"/>
</dbReference>
<evidence type="ECO:0000256" key="3">
    <source>
        <dbReference type="ARBA" id="ARBA00022538"/>
    </source>
</evidence>
<dbReference type="InterPro" id="IPR028325">
    <property type="entry name" value="VG_K_chnl"/>
</dbReference>
<keyword evidence="4 12" id="KW-0812">Transmembrane</keyword>
<keyword evidence="15" id="KW-1185">Reference proteome</keyword>
<dbReference type="InterPro" id="IPR011333">
    <property type="entry name" value="SKP1/BTB/POZ_sf"/>
</dbReference>
<feature type="transmembrane region" description="Helical" evidence="12">
    <location>
        <begin position="398"/>
        <end position="420"/>
    </location>
</feature>
<dbReference type="EMBL" id="CP111014">
    <property type="protein sequence ID" value="WAQ97867.1"/>
    <property type="molecule type" value="Genomic_DNA"/>
</dbReference>
<feature type="transmembrane region" description="Helical" evidence="12">
    <location>
        <begin position="296"/>
        <end position="318"/>
    </location>
</feature>
<dbReference type="SUPFAM" id="SSF54695">
    <property type="entry name" value="POZ domain"/>
    <property type="match status" value="1"/>
</dbReference>
<dbReference type="InterPro" id="IPR003974">
    <property type="entry name" value="K_chnl_volt-dep_Kv3"/>
</dbReference>
<proteinExistence type="predicted"/>
<dbReference type="InterPro" id="IPR027359">
    <property type="entry name" value="Volt_channel_dom_sf"/>
</dbReference>
<dbReference type="Gene3D" id="1.10.287.70">
    <property type="match status" value="1"/>
</dbReference>
<evidence type="ECO:0000313" key="14">
    <source>
        <dbReference type="EMBL" id="WAQ97867.1"/>
    </source>
</evidence>
<sequence length="546" mass="62891">MIEHIELPNKTQIGIIKLNIGGVYFLTRHATLKNAPDTRLARLTTSSKEYISDQNVYFFDRNPELFNYILDYYRTGELHLPKHVCGATIRNELEFWQLGSGNIADCCVASMFKFEDELEVSNNLKHQFETKNLEYSSEQLKSSKWNCVKSKLWSLLERPQSCKLARIYSVFYMSFVLVTCVTFILSTHAKFRCEIEENGLDSFLGNRRLYDVLLQEHKNPKVALLAGTELIPSLQMLNDVCTGFFFGELVLRILTCPRRKEFFKFWLNIVDIIIVISLVVTFIFRQYIEVIVQKPSLVWLFLCLRGLIFLRLLRLFRFARHFTGLKILYLALKASIEELGLLVLTFMITTALFGSLIFYAEFSHYDNISNVPIGIWWAIVTLTTVGYGDYVPLTTMGYVIGALCAMCGLLLLSMPIAVIATNFNDYYAQNKIREKQLKRKQTILAKIRNLFHFNNSVSTVRTPTRHVNKRLENSQMESTSEPARTNRVETVIEINGVVDNKQNEMLPNGSFEKHEENKKEINTDFKRLVVNSKGSVSPMDTPNSTV</sequence>
<evidence type="ECO:0000256" key="10">
    <source>
        <dbReference type="ARBA" id="ARBA00023136"/>
    </source>
</evidence>
<dbReference type="InterPro" id="IPR003968">
    <property type="entry name" value="K_chnl_volt-dep_Kv"/>
</dbReference>
<feature type="domain" description="BTB" evidence="13">
    <location>
        <begin position="14"/>
        <end position="115"/>
    </location>
</feature>
<evidence type="ECO:0000313" key="15">
    <source>
        <dbReference type="Proteomes" id="UP001164746"/>
    </source>
</evidence>
<name>A0ABY7DJM7_MYAAR</name>
<dbReference type="PRINTS" id="PR01491">
    <property type="entry name" value="KVCHANNEL"/>
</dbReference>
<dbReference type="InterPro" id="IPR005821">
    <property type="entry name" value="Ion_trans_dom"/>
</dbReference>
<evidence type="ECO:0000256" key="1">
    <source>
        <dbReference type="ARBA" id="ARBA00004141"/>
    </source>
</evidence>
<feature type="transmembrane region" description="Helical" evidence="12">
    <location>
        <begin position="167"/>
        <end position="185"/>
    </location>
</feature>
<keyword evidence="9" id="KW-0406">Ion transport</keyword>
<protein>
    <submittedName>
        <fullName evidence="14">KCNAG-like protein</fullName>
    </submittedName>
</protein>
<dbReference type="CDD" id="cd18317">
    <property type="entry name" value="BTB_POZ_Kv"/>
    <property type="match status" value="1"/>
</dbReference>
<dbReference type="PANTHER" id="PTHR11537">
    <property type="entry name" value="VOLTAGE-GATED POTASSIUM CHANNEL"/>
    <property type="match status" value="1"/>
</dbReference>
<dbReference type="Pfam" id="PF00520">
    <property type="entry name" value="Ion_trans"/>
    <property type="match status" value="1"/>
</dbReference>
<feature type="transmembrane region" description="Helical" evidence="12">
    <location>
        <begin position="265"/>
        <end position="284"/>
    </location>
</feature>
<dbReference type="Proteomes" id="UP001164746">
    <property type="component" value="Chromosome 3"/>
</dbReference>
<keyword evidence="7" id="KW-0630">Potassium</keyword>
<dbReference type="InterPro" id="IPR003131">
    <property type="entry name" value="T1-type_BTB"/>
</dbReference>
<feature type="transmembrane region" description="Helical" evidence="12">
    <location>
        <begin position="339"/>
        <end position="359"/>
    </location>
</feature>
<evidence type="ECO:0000256" key="8">
    <source>
        <dbReference type="ARBA" id="ARBA00022989"/>
    </source>
</evidence>
<dbReference type="Gene3D" id="3.30.710.10">
    <property type="entry name" value="Potassium Channel Kv1.1, Chain A"/>
    <property type="match status" value="1"/>
</dbReference>
<keyword evidence="5" id="KW-0631">Potassium channel</keyword>
<accession>A0ABY7DJM7</accession>
<dbReference type="InterPro" id="IPR000210">
    <property type="entry name" value="BTB/POZ_dom"/>
</dbReference>
<evidence type="ECO:0000256" key="7">
    <source>
        <dbReference type="ARBA" id="ARBA00022958"/>
    </source>
</evidence>
<evidence type="ECO:0000256" key="6">
    <source>
        <dbReference type="ARBA" id="ARBA00022882"/>
    </source>
</evidence>
<evidence type="ECO:0000259" key="13">
    <source>
        <dbReference type="SMART" id="SM00225"/>
    </source>
</evidence>
<keyword evidence="8 12" id="KW-1133">Transmembrane helix</keyword>
<feature type="transmembrane region" description="Helical" evidence="12">
    <location>
        <begin position="371"/>
        <end position="391"/>
    </location>
</feature>
<evidence type="ECO:0000256" key="4">
    <source>
        <dbReference type="ARBA" id="ARBA00022692"/>
    </source>
</evidence>
<keyword evidence="11" id="KW-0407">Ion channel</keyword>
<comment type="subcellular location">
    <subcellularLocation>
        <location evidence="1">Membrane</location>
        <topology evidence="1">Multi-pass membrane protein</topology>
    </subcellularLocation>
</comment>
<dbReference type="PRINTS" id="PR01498">
    <property type="entry name" value="SHAWCHANNEL"/>
</dbReference>
<evidence type="ECO:0000256" key="2">
    <source>
        <dbReference type="ARBA" id="ARBA00022448"/>
    </source>
</evidence>
<evidence type="ECO:0000256" key="9">
    <source>
        <dbReference type="ARBA" id="ARBA00023065"/>
    </source>
</evidence>
<keyword evidence="6" id="KW-0851">Voltage-gated channel</keyword>
<keyword evidence="2" id="KW-0813">Transport</keyword>
<dbReference type="PANTHER" id="PTHR11537:SF254">
    <property type="entry name" value="POTASSIUM VOLTAGE-GATED CHANNEL PROTEIN SHAB"/>
    <property type="match status" value="1"/>
</dbReference>